<evidence type="ECO:0000313" key="2">
    <source>
        <dbReference type="WBParaSite" id="L893_g20389.t1"/>
    </source>
</evidence>
<sequence>MACRYGTAVDYIWFMLCLFYDTMIVGNTEHVSFPDKPRDIFVNALLRLSIHMVEQLINCISSHIWFMFCVFCNIMNLGDIEHTSFSDKPSIFAKANYVIWL</sequence>
<dbReference type="Proteomes" id="UP000095287">
    <property type="component" value="Unplaced"/>
</dbReference>
<reference evidence="2" key="1">
    <citation type="submission" date="2016-11" db="UniProtKB">
        <authorList>
            <consortium name="WormBaseParasite"/>
        </authorList>
    </citation>
    <scope>IDENTIFICATION</scope>
</reference>
<dbReference type="WBParaSite" id="L893_g20389.t1">
    <property type="protein sequence ID" value="L893_g20389.t1"/>
    <property type="gene ID" value="L893_g20389"/>
</dbReference>
<dbReference type="AlphaFoldDB" id="A0A1I7YX39"/>
<keyword evidence="1" id="KW-1185">Reference proteome</keyword>
<proteinExistence type="predicted"/>
<accession>A0A1I7YX39</accession>
<organism evidence="1 2">
    <name type="scientific">Steinernema glaseri</name>
    <dbReference type="NCBI Taxonomy" id="37863"/>
    <lineage>
        <taxon>Eukaryota</taxon>
        <taxon>Metazoa</taxon>
        <taxon>Ecdysozoa</taxon>
        <taxon>Nematoda</taxon>
        <taxon>Chromadorea</taxon>
        <taxon>Rhabditida</taxon>
        <taxon>Tylenchina</taxon>
        <taxon>Panagrolaimomorpha</taxon>
        <taxon>Strongyloidoidea</taxon>
        <taxon>Steinernematidae</taxon>
        <taxon>Steinernema</taxon>
    </lineage>
</organism>
<protein>
    <submittedName>
        <fullName evidence="2">Innexin</fullName>
    </submittedName>
</protein>
<evidence type="ECO:0000313" key="1">
    <source>
        <dbReference type="Proteomes" id="UP000095287"/>
    </source>
</evidence>
<name>A0A1I7YX39_9BILA</name>